<feature type="transmembrane region" description="Helical" evidence="6">
    <location>
        <begin position="63"/>
        <end position="82"/>
    </location>
</feature>
<accession>A0A160TJ99</accession>
<dbReference type="SUPFAM" id="SSF103473">
    <property type="entry name" value="MFS general substrate transporter"/>
    <property type="match status" value="1"/>
</dbReference>
<evidence type="ECO:0000259" key="7">
    <source>
        <dbReference type="PROSITE" id="PS50850"/>
    </source>
</evidence>
<keyword evidence="3 6" id="KW-0812">Transmembrane</keyword>
<sequence>MLDPAAPALLVDPVTPHQRVGLTHFALAVGGFAIGTTEFATMSLVPDFARDLGIDVPTAGHVISAYALGVVVGAPVIAVLAARLSRRTLLILLMALYALANGLTALSPTYGWMMAFRFVSGLPHGAYFGIATLVAASLVPPGKRTQAMARVLLGLTVATIAGVPLANWLGQTVGWRWSFAIVAVLAVLTATLVAVFAPRDRPDSARSPLGELDALKRPQVWLTLGIGAIGFGGLFAVYTYLASTLTEVTGVSPHLIPVVLMVFGVGMTAGNLIVPRFADRALMPTAAGLLLWSLAALALYPFAAGNFWTMLVAVAAIGVGGSLGRGAQLAEMDSKGTVGRPKAGEPLEKGLQPLRKPRRHHVGRDPRRPLIVAVHRQDEGARAPRAPVALPEQWIELLERHVALAGYAKRQCIAPYRLVGRTILEGQAIVPLRALLLADQVIGQAAVGGIVARVEPQRLGLAEPAQRFARSLGLDEDAAHSRLDPCVAWIEPFRAGEESPGGGRIAKLQRQFAGTDQRVDI</sequence>
<dbReference type="InterPro" id="IPR036259">
    <property type="entry name" value="MFS_trans_sf"/>
</dbReference>
<keyword evidence="4 6" id="KW-1133">Transmembrane helix</keyword>
<evidence type="ECO:0000256" key="1">
    <source>
        <dbReference type="ARBA" id="ARBA00004651"/>
    </source>
</evidence>
<dbReference type="Pfam" id="PF07690">
    <property type="entry name" value="MFS_1"/>
    <property type="match status" value="1"/>
</dbReference>
<dbReference type="GO" id="GO:0022857">
    <property type="term" value="F:transmembrane transporter activity"/>
    <property type="evidence" value="ECO:0007669"/>
    <property type="project" value="InterPro"/>
</dbReference>
<dbReference type="InterPro" id="IPR020846">
    <property type="entry name" value="MFS_dom"/>
</dbReference>
<dbReference type="PANTHER" id="PTHR43124">
    <property type="entry name" value="PURINE EFFLUX PUMP PBUE"/>
    <property type="match status" value="1"/>
</dbReference>
<dbReference type="InterPro" id="IPR050189">
    <property type="entry name" value="MFS_Efflux_Transporters"/>
</dbReference>
<reference evidence="8" key="1">
    <citation type="submission" date="2015-10" db="EMBL/GenBank/DDBJ databases">
        <authorList>
            <person name="Gilbert D.G."/>
        </authorList>
    </citation>
    <scope>NUCLEOTIDE SEQUENCE</scope>
</reference>
<dbReference type="PROSITE" id="PS50850">
    <property type="entry name" value="MFS"/>
    <property type="match status" value="1"/>
</dbReference>
<feature type="transmembrane region" description="Helical" evidence="6">
    <location>
        <begin position="281"/>
        <end position="300"/>
    </location>
</feature>
<comment type="subcellular location">
    <subcellularLocation>
        <location evidence="1">Cell membrane</location>
        <topology evidence="1">Multi-pass membrane protein</topology>
    </subcellularLocation>
</comment>
<feature type="transmembrane region" description="Helical" evidence="6">
    <location>
        <begin position="122"/>
        <end position="139"/>
    </location>
</feature>
<feature type="transmembrane region" description="Helical" evidence="6">
    <location>
        <begin position="219"/>
        <end position="242"/>
    </location>
</feature>
<keyword evidence="2" id="KW-1003">Cell membrane</keyword>
<feature type="transmembrane region" description="Helical" evidence="6">
    <location>
        <begin position="89"/>
        <end position="110"/>
    </location>
</feature>
<evidence type="ECO:0000256" key="4">
    <source>
        <dbReference type="ARBA" id="ARBA00022989"/>
    </source>
</evidence>
<feature type="transmembrane region" description="Helical" evidence="6">
    <location>
        <begin position="254"/>
        <end position="274"/>
    </location>
</feature>
<name>A0A160TJ99_9ZZZZ</name>
<evidence type="ECO:0000256" key="6">
    <source>
        <dbReference type="SAM" id="Phobius"/>
    </source>
</evidence>
<organism evidence="8">
    <name type="scientific">hydrothermal vent metagenome</name>
    <dbReference type="NCBI Taxonomy" id="652676"/>
    <lineage>
        <taxon>unclassified sequences</taxon>
        <taxon>metagenomes</taxon>
        <taxon>ecological metagenomes</taxon>
    </lineage>
</organism>
<feature type="domain" description="Major facilitator superfamily (MFS) profile" evidence="7">
    <location>
        <begin position="23"/>
        <end position="521"/>
    </location>
</feature>
<proteinExistence type="predicted"/>
<feature type="transmembrane region" description="Helical" evidence="6">
    <location>
        <begin position="306"/>
        <end position="324"/>
    </location>
</feature>
<dbReference type="PANTHER" id="PTHR43124:SF3">
    <property type="entry name" value="CHLORAMPHENICOL EFFLUX PUMP RV0191"/>
    <property type="match status" value="1"/>
</dbReference>
<gene>
    <name evidence="8" type="ORF">MGWOODY_Smn3775</name>
</gene>
<feature type="transmembrane region" description="Helical" evidence="6">
    <location>
        <begin position="175"/>
        <end position="198"/>
    </location>
</feature>
<evidence type="ECO:0000256" key="2">
    <source>
        <dbReference type="ARBA" id="ARBA00022475"/>
    </source>
</evidence>
<protein>
    <submittedName>
        <fullName evidence="8">MFS permease</fullName>
    </submittedName>
</protein>
<evidence type="ECO:0000256" key="3">
    <source>
        <dbReference type="ARBA" id="ARBA00022692"/>
    </source>
</evidence>
<dbReference type="EMBL" id="CZQE01000134">
    <property type="protein sequence ID" value="CUS44318.1"/>
    <property type="molecule type" value="Genomic_DNA"/>
</dbReference>
<keyword evidence="5 6" id="KW-0472">Membrane</keyword>
<feature type="transmembrane region" description="Helical" evidence="6">
    <location>
        <begin position="151"/>
        <end position="169"/>
    </location>
</feature>
<evidence type="ECO:0000256" key="5">
    <source>
        <dbReference type="ARBA" id="ARBA00023136"/>
    </source>
</evidence>
<evidence type="ECO:0000313" key="8">
    <source>
        <dbReference type="EMBL" id="CUS44318.1"/>
    </source>
</evidence>
<dbReference type="AlphaFoldDB" id="A0A160TJ99"/>
<dbReference type="Gene3D" id="1.20.1250.20">
    <property type="entry name" value="MFS general substrate transporter like domains"/>
    <property type="match status" value="1"/>
</dbReference>
<dbReference type="GO" id="GO:0005886">
    <property type="term" value="C:plasma membrane"/>
    <property type="evidence" value="ECO:0007669"/>
    <property type="project" value="UniProtKB-SubCell"/>
</dbReference>
<dbReference type="InterPro" id="IPR011701">
    <property type="entry name" value="MFS"/>
</dbReference>
<dbReference type="CDD" id="cd17324">
    <property type="entry name" value="MFS_NepI_like"/>
    <property type="match status" value="1"/>
</dbReference>